<feature type="region of interest" description="Disordered" evidence="7">
    <location>
        <begin position="321"/>
        <end position="359"/>
    </location>
</feature>
<feature type="transmembrane region" description="Helical" evidence="8">
    <location>
        <begin position="55"/>
        <end position="74"/>
    </location>
</feature>
<evidence type="ECO:0000256" key="6">
    <source>
        <dbReference type="ARBA" id="ARBA00023098"/>
    </source>
</evidence>
<keyword evidence="8" id="KW-0812">Transmembrane</keyword>
<evidence type="ECO:0000313" key="11">
    <source>
        <dbReference type="Proteomes" id="UP000215145"/>
    </source>
</evidence>
<keyword evidence="8" id="KW-0472">Membrane</keyword>
<feature type="compositionally biased region" description="Low complexity" evidence="7">
    <location>
        <begin position="326"/>
        <end position="359"/>
    </location>
</feature>
<organism evidence="10 11">
    <name type="scientific">Paenibacillus herberti</name>
    <dbReference type="NCBI Taxonomy" id="1619309"/>
    <lineage>
        <taxon>Bacteria</taxon>
        <taxon>Bacillati</taxon>
        <taxon>Bacillota</taxon>
        <taxon>Bacilli</taxon>
        <taxon>Bacillales</taxon>
        <taxon>Paenibacillaceae</taxon>
        <taxon>Paenibacillus</taxon>
    </lineage>
</organism>
<dbReference type="PROSITE" id="PS50035">
    <property type="entry name" value="PLD"/>
    <property type="match status" value="1"/>
</dbReference>
<dbReference type="Gene3D" id="3.30.870.10">
    <property type="entry name" value="Endonuclease Chain A"/>
    <property type="match status" value="2"/>
</dbReference>
<dbReference type="GO" id="GO:0016042">
    <property type="term" value="P:lipid catabolic process"/>
    <property type="evidence" value="ECO:0007669"/>
    <property type="project" value="UniProtKB-KW"/>
</dbReference>
<evidence type="ECO:0000256" key="5">
    <source>
        <dbReference type="ARBA" id="ARBA00022963"/>
    </source>
</evidence>
<evidence type="ECO:0000256" key="4">
    <source>
        <dbReference type="ARBA" id="ARBA00022801"/>
    </source>
</evidence>
<keyword evidence="4" id="KW-0378">Hydrolase</keyword>
<dbReference type="Proteomes" id="UP000215145">
    <property type="component" value="Unassembled WGS sequence"/>
</dbReference>
<comment type="caution">
    <text evidence="10">The sequence shown here is derived from an EMBL/GenBank/DDBJ whole genome shotgun (WGS) entry which is preliminary data.</text>
</comment>
<dbReference type="PANTHER" id="PTHR43856:SF1">
    <property type="entry name" value="MITOCHONDRIAL CARDIOLIPIN HYDROLASE"/>
    <property type="match status" value="1"/>
</dbReference>
<dbReference type="InterPro" id="IPR051406">
    <property type="entry name" value="PLD_domain"/>
</dbReference>
<sequence>MSRLNPKPTQDAAPQAPNDASNSDNSIASPIGQVGRKTNSSSRQRRQFHFFRNRWTAAIFLLLLVYGGVIIYQANKPLPDGISFEGSRHMVPDSGLELLTDLTYEDDDGGKVTEQEIFGRMLQAIGKAEQFIVLDMFLYNGYYNEDQSFPALSRKITDALIAQKKKHPNLSVTVITDDVNTSYGSHPNADQELLKQAGIEVAVTDVDPLRDSNPLYTAGWRMTASWFGQEGSGWLPNKMATGAPDMTLRSYLKLLNAKANHRKVLVTETTLVVAGANAHDASFYNSNSGYAVTGSPALLAEALRTEQAGLDMSGSGIKLPKLVKDGSSVESDSGTTESGTTESGNTESGTTESGSSAASGAGVNAAANVAVQLLTEGRIQEHTLRDLRAAGKGDRVWMGMFYLADRKIIQELLAASDRGAQVKLILDPNEVAFGNSKIGVPNRPVAAELLEKSEDRIGIRWYNTDKEQYHTKLMLIAGADGSVVHNGSANFTTRNLEDLNLETNLRVEAPAGSKTALETEAYFERLWNNDGARFTLDYSEYEEKTEWLKRILYRMQDQLGFTTF</sequence>
<dbReference type="SUPFAM" id="SSF56024">
    <property type="entry name" value="Phospholipase D/nuclease"/>
    <property type="match status" value="2"/>
</dbReference>
<feature type="compositionally biased region" description="Low complexity" evidence="7">
    <location>
        <begin position="16"/>
        <end position="31"/>
    </location>
</feature>
<dbReference type="InterPro" id="IPR001736">
    <property type="entry name" value="PLipase_D/transphosphatidylase"/>
</dbReference>
<evidence type="ECO:0000256" key="7">
    <source>
        <dbReference type="SAM" id="MobiDB-lite"/>
    </source>
</evidence>
<dbReference type="CDD" id="cd09130">
    <property type="entry name" value="PLDc_unchar2_2"/>
    <property type="match status" value="1"/>
</dbReference>
<dbReference type="AlphaFoldDB" id="A0A229NX32"/>
<evidence type="ECO:0000256" key="1">
    <source>
        <dbReference type="ARBA" id="ARBA00000798"/>
    </source>
</evidence>
<dbReference type="EMBL" id="NMUQ01000002">
    <property type="protein sequence ID" value="OXM14361.1"/>
    <property type="molecule type" value="Genomic_DNA"/>
</dbReference>
<dbReference type="PANTHER" id="PTHR43856">
    <property type="entry name" value="CARDIOLIPIN HYDROLASE"/>
    <property type="match status" value="1"/>
</dbReference>
<evidence type="ECO:0000256" key="2">
    <source>
        <dbReference type="ARBA" id="ARBA00008664"/>
    </source>
</evidence>
<keyword evidence="5" id="KW-0442">Lipid degradation</keyword>
<keyword evidence="11" id="KW-1185">Reference proteome</keyword>
<proteinExistence type="inferred from homology"/>
<feature type="region of interest" description="Disordered" evidence="7">
    <location>
        <begin position="1"/>
        <end position="43"/>
    </location>
</feature>
<evidence type="ECO:0000259" key="9">
    <source>
        <dbReference type="PROSITE" id="PS50035"/>
    </source>
</evidence>
<comment type="similarity">
    <text evidence="2">Belongs to the phospholipase D family.</text>
</comment>
<feature type="domain" description="PLD phosphodiesterase" evidence="9">
    <location>
        <begin position="465"/>
        <end position="495"/>
    </location>
</feature>
<dbReference type="Pfam" id="PF13091">
    <property type="entry name" value="PLDc_2"/>
    <property type="match status" value="1"/>
</dbReference>
<dbReference type="GO" id="GO:0006793">
    <property type="term" value="P:phosphorus metabolic process"/>
    <property type="evidence" value="ECO:0007669"/>
    <property type="project" value="UniProtKB-ARBA"/>
</dbReference>
<name>A0A229NX32_9BACL</name>
<evidence type="ECO:0000256" key="8">
    <source>
        <dbReference type="SAM" id="Phobius"/>
    </source>
</evidence>
<dbReference type="GO" id="GO:0016891">
    <property type="term" value="F:RNA endonuclease activity producing 5'-phosphomonoesters, hydrolytic mechanism"/>
    <property type="evidence" value="ECO:0007669"/>
    <property type="project" value="TreeGrafter"/>
</dbReference>
<dbReference type="GO" id="GO:0004630">
    <property type="term" value="F:phospholipase D activity"/>
    <property type="evidence" value="ECO:0007669"/>
    <property type="project" value="UniProtKB-EC"/>
</dbReference>
<dbReference type="EC" id="3.1.4.4" evidence="3"/>
<comment type="catalytic activity">
    <reaction evidence="1">
        <text>a 1,2-diacyl-sn-glycero-3-phosphocholine + H2O = a 1,2-diacyl-sn-glycero-3-phosphate + choline + H(+)</text>
        <dbReference type="Rhea" id="RHEA:14445"/>
        <dbReference type="ChEBI" id="CHEBI:15354"/>
        <dbReference type="ChEBI" id="CHEBI:15377"/>
        <dbReference type="ChEBI" id="CHEBI:15378"/>
        <dbReference type="ChEBI" id="CHEBI:57643"/>
        <dbReference type="ChEBI" id="CHEBI:58608"/>
        <dbReference type="EC" id="3.1.4.4"/>
    </reaction>
</comment>
<evidence type="ECO:0000256" key="3">
    <source>
        <dbReference type="ARBA" id="ARBA00012027"/>
    </source>
</evidence>
<protein>
    <recommendedName>
        <fullName evidence="3">phospholipase D</fullName>
        <ecNumber evidence="3">3.1.4.4</ecNumber>
    </recommendedName>
</protein>
<evidence type="ECO:0000313" key="10">
    <source>
        <dbReference type="EMBL" id="OXM14361.1"/>
    </source>
</evidence>
<keyword evidence="8" id="KW-1133">Transmembrane helix</keyword>
<reference evidence="10 11" key="1">
    <citation type="submission" date="2017-07" db="EMBL/GenBank/DDBJ databases">
        <title>Paenibacillus herberti R33 genome sequencing and assembly.</title>
        <authorList>
            <person name="Su W."/>
        </authorList>
    </citation>
    <scope>NUCLEOTIDE SEQUENCE [LARGE SCALE GENOMIC DNA]</scope>
    <source>
        <strain evidence="10 11">R33</strain>
    </source>
</reference>
<accession>A0A229NX32</accession>
<keyword evidence="6" id="KW-0443">Lipid metabolism</keyword>
<dbReference type="InterPro" id="IPR025202">
    <property type="entry name" value="PLD-like_dom"/>
</dbReference>
<gene>
    <name evidence="10" type="ORF">CGZ75_15555</name>
</gene>
<dbReference type="OrthoDB" id="92272at2"/>
<dbReference type="RefSeq" id="WP_089525185.1">
    <property type="nucleotide sequence ID" value="NZ_NMUQ01000002.1"/>
</dbReference>